<gene>
    <name evidence="2" type="ORF">LOAG_04384</name>
</gene>
<keyword evidence="1" id="KW-0812">Transmembrane</keyword>
<dbReference type="RefSeq" id="XP_020303100.1">
    <property type="nucleotide sequence ID" value="XM_020446585.1"/>
</dbReference>
<name>A0A1S0U247_LOALO</name>
<feature type="transmembrane region" description="Helical" evidence="1">
    <location>
        <begin position="186"/>
        <end position="206"/>
    </location>
</feature>
<dbReference type="AlphaFoldDB" id="A0A1S0U247"/>
<protein>
    <submittedName>
        <fullName evidence="2">Uncharacterized protein</fullName>
    </submittedName>
</protein>
<reference evidence="2" key="1">
    <citation type="submission" date="2012-04" db="EMBL/GenBank/DDBJ databases">
        <title>The Genome Sequence of Loa loa.</title>
        <authorList>
            <consortium name="The Broad Institute Genome Sequencing Platform"/>
            <consortium name="Broad Institute Genome Sequencing Center for Infectious Disease"/>
            <person name="Nutman T.B."/>
            <person name="Fink D.L."/>
            <person name="Russ C."/>
            <person name="Young S."/>
            <person name="Zeng Q."/>
            <person name="Gargeya S."/>
            <person name="Alvarado L."/>
            <person name="Berlin A."/>
            <person name="Chapman S.B."/>
            <person name="Chen Z."/>
            <person name="Freedman E."/>
            <person name="Gellesch M."/>
            <person name="Goldberg J."/>
            <person name="Griggs A."/>
            <person name="Gujja S."/>
            <person name="Heilman E.R."/>
            <person name="Heiman D."/>
            <person name="Howarth C."/>
            <person name="Mehta T."/>
            <person name="Neiman D."/>
            <person name="Pearson M."/>
            <person name="Roberts A."/>
            <person name="Saif S."/>
            <person name="Shea T."/>
            <person name="Shenoy N."/>
            <person name="Sisk P."/>
            <person name="Stolte C."/>
            <person name="Sykes S."/>
            <person name="White J."/>
            <person name="Yandava C."/>
            <person name="Haas B."/>
            <person name="Henn M.R."/>
            <person name="Nusbaum C."/>
            <person name="Birren B."/>
        </authorList>
    </citation>
    <scope>NUCLEOTIDE SEQUENCE [LARGE SCALE GENOMIC DNA]</scope>
</reference>
<sequence length="259" mass="29309">MKLLAKKCTSIHGGISRKASVTGYKEGDTDKSTPENSQLIQHHEQFSSSHSDAILKTAVESDRSKIEEKLITGGDASKSTLTTNSISSYKRSMSPDTMLQGATPSSASISPGFSQRTVSVTSDYSSDLSFFGMQSMMAIRTSSNILIEYWWDLTPHNIHMIVINYLYDSNNRWCNQCWTFFEKKLGISRVVGFYILTGICFLYILSGDLAKLLYYVMGIGYPMYKTYITYEKRGVNVCRSWLRLDEIARDHVGLTDQWR</sequence>
<accession>A0A1S0U247</accession>
<dbReference type="EMBL" id="JH712327">
    <property type="protein sequence ID" value="EFO24097.2"/>
    <property type="molecule type" value="Genomic_DNA"/>
</dbReference>
<keyword evidence="1" id="KW-0472">Membrane</keyword>
<dbReference type="InParanoid" id="A0A1S0U247"/>
<evidence type="ECO:0000256" key="1">
    <source>
        <dbReference type="SAM" id="Phobius"/>
    </source>
</evidence>
<dbReference type="CTD" id="9941791"/>
<dbReference type="GeneID" id="9941791"/>
<dbReference type="KEGG" id="loa:LOAG_04384"/>
<organism evidence="2">
    <name type="scientific">Loa loa</name>
    <name type="common">Eye worm</name>
    <name type="synonym">Filaria loa</name>
    <dbReference type="NCBI Taxonomy" id="7209"/>
    <lineage>
        <taxon>Eukaryota</taxon>
        <taxon>Metazoa</taxon>
        <taxon>Ecdysozoa</taxon>
        <taxon>Nematoda</taxon>
        <taxon>Chromadorea</taxon>
        <taxon>Rhabditida</taxon>
        <taxon>Spirurina</taxon>
        <taxon>Spiruromorpha</taxon>
        <taxon>Filarioidea</taxon>
        <taxon>Onchocercidae</taxon>
        <taxon>Loa</taxon>
    </lineage>
</organism>
<keyword evidence="1" id="KW-1133">Transmembrane helix</keyword>
<dbReference type="OMA" id="TIVINYL"/>
<proteinExistence type="predicted"/>
<dbReference type="OrthoDB" id="5839085at2759"/>
<evidence type="ECO:0000313" key="2">
    <source>
        <dbReference type="EMBL" id="EFO24097.2"/>
    </source>
</evidence>